<feature type="repeat" description="ANK" evidence="3">
    <location>
        <begin position="501"/>
        <end position="533"/>
    </location>
</feature>
<dbReference type="InterPro" id="IPR054471">
    <property type="entry name" value="GPIID_WHD"/>
</dbReference>
<keyword evidence="6" id="KW-1185">Reference proteome</keyword>
<dbReference type="Pfam" id="PF13637">
    <property type="entry name" value="Ank_4"/>
    <property type="match status" value="1"/>
</dbReference>
<name>A0A8H6UIW8_9EURO</name>
<dbReference type="Pfam" id="PF00023">
    <property type="entry name" value="Ank"/>
    <property type="match status" value="2"/>
</dbReference>
<feature type="repeat" description="ANK" evidence="3">
    <location>
        <begin position="736"/>
        <end position="768"/>
    </location>
</feature>
<dbReference type="Gene3D" id="1.25.40.20">
    <property type="entry name" value="Ankyrin repeat-containing domain"/>
    <property type="match status" value="3"/>
</dbReference>
<protein>
    <recommendedName>
        <fullName evidence="4">GPI inositol-deacylase winged helix domain-containing protein</fullName>
    </recommendedName>
</protein>
<dbReference type="Pfam" id="PF12796">
    <property type="entry name" value="Ank_2"/>
    <property type="match status" value="4"/>
</dbReference>
<feature type="repeat" description="ANK" evidence="3">
    <location>
        <begin position="568"/>
        <end position="600"/>
    </location>
</feature>
<evidence type="ECO:0000313" key="5">
    <source>
        <dbReference type="EMBL" id="KAF7131224.1"/>
    </source>
</evidence>
<dbReference type="Proteomes" id="UP000630445">
    <property type="component" value="Unassembled WGS sequence"/>
</dbReference>
<accession>A0A8H6UIW8</accession>
<feature type="repeat" description="ANK" evidence="3">
    <location>
        <begin position="601"/>
        <end position="633"/>
    </location>
</feature>
<dbReference type="AlphaFoldDB" id="A0A8H6UIW8"/>
<dbReference type="Pfam" id="PF22939">
    <property type="entry name" value="WHD_GPIID"/>
    <property type="match status" value="1"/>
</dbReference>
<feature type="repeat" description="ANK" evidence="3">
    <location>
        <begin position="769"/>
        <end position="801"/>
    </location>
</feature>
<dbReference type="InterPro" id="IPR036770">
    <property type="entry name" value="Ankyrin_rpt-contain_sf"/>
</dbReference>
<evidence type="ECO:0000256" key="1">
    <source>
        <dbReference type="ARBA" id="ARBA00022737"/>
    </source>
</evidence>
<feature type="repeat" description="ANK" evidence="3">
    <location>
        <begin position="668"/>
        <end position="700"/>
    </location>
</feature>
<evidence type="ECO:0000256" key="3">
    <source>
        <dbReference type="PROSITE-ProRule" id="PRU00023"/>
    </source>
</evidence>
<feature type="repeat" description="ANK" evidence="3">
    <location>
        <begin position="438"/>
        <end position="467"/>
    </location>
</feature>
<evidence type="ECO:0000256" key="2">
    <source>
        <dbReference type="ARBA" id="ARBA00023043"/>
    </source>
</evidence>
<dbReference type="OrthoDB" id="195446at2759"/>
<gene>
    <name evidence="5" type="ORF">CNMCM5793_004274</name>
</gene>
<evidence type="ECO:0000259" key="4">
    <source>
        <dbReference type="Pfam" id="PF22939"/>
    </source>
</evidence>
<dbReference type="PANTHER" id="PTHR24198:SF165">
    <property type="entry name" value="ANKYRIN REPEAT-CONTAINING PROTEIN-RELATED"/>
    <property type="match status" value="1"/>
</dbReference>
<dbReference type="EMBL" id="JACBAD010001864">
    <property type="protein sequence ID" value="KAF7131224.1"/>
    <property type="molecule type" value="Genomic_DNA"/>
</dbReference>
<proteinExistence type="predicted"/>
<comment type="caution">
    <text evidence="5">The sequence shown here is derived from an EMBL/GenBank/DDBJ whole genome shotgun (WGS) entry which is preliminary data.</text>
</comment>
<dbReference type="PRINTS" id="PR01415">
    <property type="entry name" value="ANKYRIN"/>
</dbReference>
<evidence type="ECO:0000313" key="6">
    <source>
        <dbReference type="Proteomes" id="UP000630445"/>
    </source>
</evidence>
<feature type="repeat" description="ANK" evidence="3">
    <location>
        <begin position="535"/>
        <end position="567"/>
    </location>
</feature>
<dbReference type="SUPFAM" id="SSF48403">
    <property type="entry name" value="Ankyrin repeat"/>
    <property type="match status" value="2"/>
</dbReference>
<feature type="repeat" description="ANK" evidence="3">
    <location>
        <begin position="468"/>
        <end position="500"/>
    </location>
</feature>
<dbReference type="SMART" id="SM00248">
    <property type="entry name" value="ANK"/>
    <property type="match status" value="13"/>
</dbReference>
<dbReference type="PROSITE" id="PS50297">
    <property type="entry name" value="ANK_REP_REGION"/>
    <property type="match status" value="9"/>
</dbReference>
<dbReference type="PANTHER" id="PTHR24198">
    <property type="entry name" value="ANKYRIN REPEAT AND PROTEIN KINASE DOMAIN-CONTAINING PROTEIN"/>
    <property type="match status" value="1"/>
</dbReference>
<organism evidence="5 6">
    <name type="scientific">Aspergillus hiratsukae</name>
    <dbReference type="NCBI Taxonomy" id="1194566"/>
    <lineage>
        <taxon>Eukaryota</taxon>
        <taxon>Fungi</taxon>
        <taxon>Dikarya</taxon>
        <taxon>Ascomycota</taxon>
        <taxon>Pezizomycotina</taxon>
        <taxon>Eurotiomycetes</taxon>
        <taxon>Eurotiomycetidae</taxon>
        <taxon>Eurotiales</taxon>
        <taxon>Aspergillaceae</taxon>
        <taxon>Aspergillus</taxon>
        <taxon>Aspergillus subgen. Fumigati</taxon>
    </lineage>
</organism>
<feature type="repeat" description="ANK" evidence="3">
    <location>
        <begin position="403"/>
        <end position="435"/>
    </location>
</feature>
<feature type="domain" description="GPI inositol-deacylase winged helix" evidence="4">
    <location>
        <begin position="191"/>
        <end position="266"/>
    </location>
</feature>
<reference evidence="5" key="1">
    <citation type="submission" date="2020-06" db="EMBL/GenBank/DDBJ databases">
        <title>Draft genome sequences of strains closely related to Aspergillus parafelis and Aspergillus hiratsukae.</title>
        <authorList>
            <person name="Dos Santos R.A.C."/>
            <person name="Rivero-Menendez O."/>
            <person name="Steenwyk J.L."/>
            <person name="Mead M.E."/>
            <person name="Goldman G.H."/>
            <person name="Alastruey-Izquierdo A."/>
            <person name="Rokas A."/>
        </authorList>
    </citation>
    <scope>NUCLEOTIDE SEQUENCE</scope>
    <source>
        <strain evidence="5">CNM-CM5793</strain>
    </source>
</reference>
<dbReference type="PROSITE" id="PS50088">
    <property type="entry name" value="ANK_REPEAT"/>
    <property type="match status" value="11"/>
</dbReference>
<sequence length="946" mass="104501">MSRTKTGELTGEFAQTVSPKAIVRSEQRGEAIRASSKVFVLVDALDEYQPSDRSLDKFLGEIFSLQNSTPVSFFATSRHNPGLAVTFEGCLRQDIRAKDKDVHRYLQGHVYELPSFVLRNADLKREIIDRITQAVDGMFLLAHLHLGSLVGKRSPRAIKTTLQQLPSGSEAIEATYREAMQRIQGPMPDQRELAMQVLAWVTCSQRPLAATELQHALAIEIGESGFDEDNVPDVEDMLSVCVGLVTLDEQTYTVRLVHYTTQEFLERTWHQWFPNAHRDIASTCITYLSYDVFDSGACTSDEDLSDRLNTYPLYRYSSVNWGDHARHQCVDTTLALKLLMNRNKVTACSQVLCLDERTARVTGWSQRSPMDVSGVHLVAHFGLEEILRKLLELSVPCDEEDSRGKTPLFWAAANGQEALARRLIEAGVEIQFEELFFSPVAVAASNGHEAVVQVLLQAGVDPDIEDIDGRTALSRAAENGHDAVVKLLLGYLASIDREDCNNRTALLWAARHGHDITVRILLEAGAEPASSDHEYGWTALSWACFNGHLEVTRLLLEAGANPDYQDINGWTPLSFAVENERVEVVQLLLDRGADMDMIHNDGLFALAVAAENGSQTMVTMLLEKGAHKRQSKEGHLIRLLNAVYRGKSHYTKLLLHEAKVAGMLSPADTHAALTLAVWKRHASIAKLLLEYGTEVDYRRSAFVQYPSSTLVRKGSMRRIVQFFKDGEPGLQVEDTSGQTVLTCAARLGHEQLVKMLLDAGANPCARDIDGRTPLIYAAAYGHVSVSRVLVKAGIDITIPDKFGRTALLSAIGGGNLAIVQMLLDTKANPSRQDRYGRDAFYEAKRRGHIDIVRALKQYAGSAGSVGEEVSSGGSIESRKAQGVRACDVCLAPIADVDDAFHCSICLAGDFDICRYCRECGACCLVEEHQLTKEAANLELQCNRVHN</sequence>
<keyword evidence="1" id="KW-0677">Repeat</keyword>
<feature type="repeat" description="ANK" evidence="3">
    <location>
        <begin position="802"/>
        <end position="834"/>
    </location>
</feature>
<dbReference type="InterPro" id="IPR002110">
    <property type="entry name" value="Ankyrin_rpt"/>
</dbReference>
<keyword evidence="2 3" id="KW-0040">ANK repeat</keyword>